<reference evidence="2" key="1">
    <citation type="submission" date="2023-03" db="EMBL/GenBank/DDBJ databases">
        <authorList>
            <person name="Steffen K."/>
            <person name="Cardenas P."/>
        </authorList>
    </citation>
    <scope>NUCLEOTIDE SEQUENCE</scope>
</reference>
<evidence type="ECO:0000313" key="2">
    <source>
        <dbReference type="EMBL" id="CAI8007253.1"/>
    </source>
</evidence>
<feature type="region of interest" description="Disordered" evidence="1">
    <location>
        <begin position="1"/>
        <end position="61"/>
    </location>
</feature>
<gene>
    <name evidence="2" type="ORF">GBAR_LOCUS5116</name>
</gene>
<dbReference type="EMBL" id="CASHTH010000757">
    <property type="protein sequence ID" value="CAI8007253.1"/>
    <property type="molecule type" value="Genomic_DNA"/>
</dbReference>
<feature type="region of interest" description="Disordered" evidence="1">
    <location>
        <begin position="81"/>
        <end position="164"/>
    </location>
</feature>
<comment type="caution">
    <text evidence="2">The sequence shown here is derived from an EMBL/GenBank/DDBJ whole genome shotgun (WGS) entry which is preliminary data.</text>
</comment>
<dbReference type="AlphaFoldDB" id="A0AA35W3Z8"/>
<evidence type="ECO:0000313" key="3">
    <source>
        <dbReference type="Proteomes" id="UP001174909"/>
    </source>
</evidence>
<sequence>MDLSLDEIVSMKRRGRGRGRGVGRGALRGRGQGRRGGLVGTPIQPDGRVGRGGGVTATKTGKDLRDVLATKQKMQVVDLRAKIKPKMSPVSVGRGRGRPHLSQRGGRTSAVAVPSFPATPRRARSRSPIRKSFSSPPPQADPNSRRRRESPIRLPSSAETKKITVTVPGLNRPVSEVSVRWAALPLVLPAP</sequence>
<protein>
    <submittedName>
        <fullName evidence="2">Uncharacterized protein</fullName>
    </submittedName>
</protein>
<feature type="compositionally biased region" description="Basic residues" evidence="1">
    <location>
        <begin position="11"/>
        <end position="21"/>
    </location>
</feature>
<accession>A0AA35W3Z8</accession>
<organism evidence="2 3">
    <name type="scientific">Geodia barretti</name>
    <name type="common">Barrett's horny sponge</name>
    <dbReference type="NCBI Taxonomy" id="519541"/>
    <lineage>
        <taxon>Eukaryota</taxon>
        <taxon>Metazoa</taxon>
        <taxon>Porifera</taxon>
        <taxon>Demospongiae</taxon>
        <taxon>Heteroscleromorpha</taxon>
        <taxon>Tetractinellida</taxon>
        <taxon>Astrophorina</taxon>
        <taxon>Geodiidae</taxon>
        <taxon>Geodia</taxon>
    </lineage>
</organism>
<evidence type="ECO:0000256" key="1">
    <source>
        <dbReference type="SAM" id="MobiDB-lite"/>
    </source>
</evidence>
<dbReference type="Proteomes" id="UP001174909">
    <property type="component" value="Unassembled WGS sequence"/>
</dbReference>
<feature type="compositionally biased region" description="Gly residues" evidence="1">
    <location>
        <begin position="22"/>
        <end position="39"/>
    </location>
</feature>
<name>A0AA35W3Z8_GEOBA</name>
<proteinExistence type="predicted"/>
<keyword evidence="3" id="KW-1185">Reference proteome</keyword>